<dbReference type="CDD" id="cd04645">
    <property type="entry name" value="LbH_gamma_CA_like"/>
    <property type="match status" value="1"/>
</dbReference>
<gene>
    <name evidence="1" type="ORF">B0682_07850</name>
</gene>
<accession>A0A1T0CBX8</accession>
<dbReference type="InterPro" id="IPR001451">
    <property type="entry name" value="Hexapep"/>
</dbReference>
<proteinExistence type="predicted"/>
<dbReference type="PANTHER" id="PTHR13061:SF29">
    <property type="entry name" value="GAMMA CARBONIC ANHYDRASE-LIKE 1, MITOCHONDRIAL-RELATED"/>
    <property type="match status" value="1"/>
</dbReference>
<dbReference type="STRING" id="90241.B0682_07850"/>
<dbReference type="RefSeq" id="WP_078308028.1">
    <property type="nucleotide sequence ID" value="NZ_CP147511.1"/>
</dbReference>
<dbReference type="SUPFAM" id="SSF51161">
    <property type="entry name" value="Trimeric LpxA-like enzymes"/>
    <property type="match status" value="1"/>
</dbReference>
<dbReference type="InterPro" id="IPR047324">
    <property type="entry name" value="LbH_gamma_CA-like"/>
</dbReference>
<keyword evidence="2" id="KW-1185">Reference proteome</keyword>
<dbReference type="EMBL" id="MUYT01000012">
    <property type="protein sequence ID" value="OOS19847.1"/>
    <property type="molecule type" value="Genomic_DNA"/>
</dbReference>
<dbReference type="Gene3D" id="2.160.10.10">
    <property type="entry name" value="Hexapeptide repeat proteins"/>
    <property type="match status" value="1"/>
</dbReference>
<sequence>MLYTFKDLSPTLATPFNGWIAPTARIIGDVAIEQDVSVWFGAVIRGDNDHIHLGKGSNVQENSVIHTDVGIPVNVGRYVTIGHMAMLHGCEVGDNSLIGIGSVVLNHAKIGKNCVIGAKSLVTENKIIPDNSLVMGSPAKVVKTLSEEQITMLQQSAKQYIQKARQFAQTLTPMPSDIMPSSST</sequence>
<reference evidence="1 2" key="1">
    <citation type="submission" date="2017-02" db="EMBL/GenBank/DDBJ databases">
        <title>Draft genome sequence of Moraxella lincolnii CCUG 9405T type strain.</title>
        <authorList>
            <person name="Salva-Serra F."/>
            <person name="Engstrom-Jakobsson H."/>
            <person name="Thorell K."/>
            <person name="Jaen-Luchoro D."/>
            <person name="Gonzales-Siles L."/>
            <person name="Karlsson R."/>
            <person name="Yazdan S."/>
            <person name="Boulund F."/>
            <person name="Johnning A."/>
            <person name="Engstrand L."/>
            <person name="Kristiansson E."/>
            <person name="Moore E."/>
        </authorList>
    </citation>
    <scope>NUCLEOTIDE SEQUENCE [LARGE SCALE GENOMIC DNA]</scope>
    <source>
        <strain evidence="1 2">CCUG 9405</strain>
    </source>
</reference>
<dbReference type="InterPro" id="IPR050484">
    <property type="entry name" value="Transf_Hexapept/Carb_Anhydrase"/>
</dbReference>
<name>A0A1T0CBX8_9GAMM</name>
<evidence type="ECO:0000313" key="2">
    <source>
        <dbReference type="Proteomes" id="UP000191094"/>
    </source>
</evidence>
<dbReference type="Proteomes" id="UP000191094">
    <property type="component" value="Unassembled WGS sequence"/>
</dbReference>
<dbReference type="OrthoDB" id="9803036at2"/>
<dbReference type="AlphaFoldDB" id="A0A1T0CBX8"/>
<evidence type="ECO:0000313" key="1">
    <source>
        <dbReference type="EMBL" id="OOS19847.1"/>
    </source>
</evidence>
<organism evidence="1 2">
    <name type="scientific">Lwoffella lincolnii</name>
    <dbReference type="NCBI Taxonomy" id="90241"/>
    <lineage>
        <taxon>Bacteria</taxon>
        <taxon>Pseudomonadati</taxon>
        <taxon>Pseudomonadota</taxon>
        <taxon>Gammaproteobacteria</taxon>
        <taxon>Moraxellales</taxon>
        <taxon>Moraxellaceae</taxon>
        <taxon>Lwoffella</taxon>
    </lineage>
</organism>
<protein>
    <submittedName>
        <fullName evidence="1">Gamma carbonic anhydrase family protein</fullName>
    </submittedName>
</protein>
<comment type="caution">
    <text evidence="1">The sequence shown here is derived from an EMBL/GenBank/DDBJ whole genome shotgun (WGS) entry which is preliminary data.</text>
</comment>
<dbReference type="InterPro" id="IPR011004">
    <property type="entry name" value="Trimer_LpxA-like_sf"/>
</dbReference>
<dbReference type="PANTHER" id="PTHR13061">
    <property type="entry name" value="DYNACTIN SUBUNIT P25"/>
    <property type="match status" value="1"/>
</dbReference>
<dbReference type="Pfam" id="PF00132">
    <property type="entry name" value="Hexapep"/>
    <property type="match status" value="1"/>
</dbReference>